<sequence>MLTPAYTLQMAQAGYLVQINLDNCSIQRMEDLTEAATVEDVERVGLLPLYRLLNEGNVALSGIGVHEMPEWRVRTAQQAYERFCRKFWPAHKDDNEATQRAYDANAAEQRVTFTNLDDGSRLVFGCAYTAFLHIQNVKLNHSNRSPETQFSIYLHGMISMIDMVSAFELEIAKYAFWTLSKKAINQLPQAVKQRRKDIIENFAKPKSTLEKCKSSAFDAALDLFWLSGANVSDLKGDIEIAGKKLKIDSWVGTNDHKLYRISRDIHSSPFEGSTMRRLATTRENELVTSPYWMNVDAVSKELLRYRHDRGHLKIDNFLQRIDSSVNHLEKNIERFFAEKPNATSI</sequence>
<dbReference type="Proteomes" id="UP000182470">
    <property type="component" value="Chromosome I"/>
</dbReference>
<accession>A0A1G9WW75</accession>
<reference evidence="1 4" key="1">
    <citation type="submission" date="2015-01" db="EMBL/GenBank/DDBJ databases">
        <title>Genome Sequence of Pseudomonas antarctica CMS 35.</title>
        <authorList>
            <person name="Voget S."/>
            <person name="Chow J."/>
            <person name="Daniel R."/>
            <person name="Streit W."/>
        </authorList>
    </citation>
    <scope>NUCLEOTIDE SEQUENCE [LARGE SCALE GENOMIC DNA]</scope>
    <source>
        <strain evidence="1 4">CMS 35</strain>
    </source>
</reference>
<reference evidence="2 3" key="2">
    <citation type="submission" date="2016-10" db="EMBL/GenBank/DDBJ databases">
        <authorList>
            <person name="de Groot N.N."/>
        </authorList>
    </citation>
    <scope>NUCLEOTIDE SEQUENCE [LARGE SCALE GENOMIC DNA]</scope>
    <source>
        <strain evidence="2 3">BS2772</strain>
    </source>
</reference>
<proteinExistence type="predicted"/>
<dbReference type="Proteomes" id="UP000748067">
    <property type="component" value="Unassembled WGS sequence"/>
</dbReference>
<gene>
    <name evidence="1" type="ORF">PSAN_20540</name>
    <name evidence="2" type="ORF">SAMN04490179_1424</name>
</gene>
<keyword evidence="4" id="KW-1185">Reference proteome</keyword>
<dbReference type="EMBL" id="JXDI01000001">
    <property type="protein sequence ID" value="KAF2409639.1"/>
    <property type="molecule type" value="Genomic_DNA"/>
</dbReference>
<dbReference type="AlphaFoldDB" id="A0A1G9WW75"/>
<evidence type="ECO:0000313" key="4">
    <source>
        <dbReference type="Proteomes" id="UP000748067"/>
    </source>
</evidence>
<dbReference type="EMBL" id="LT629704">
    <property type="protein sequence ID" value="SDM88710.1"/>
    <property type="molecule type" value="Genomic_DNA"/>
</dbReference>
<evidence type="ECO:0000313" key="3">
    <source>
        <dbReference type="Proteomes" id="UP000182470"/>
    </source>
</evidence>
<protein>
    <submittedName>
        <fullName evidence="2">Uncharacterized protein</fullName>
    </submittedName>
</protein>
<evidence type="ECO:0000313" key="1">
    <source>
        <dbReference type="EMBL" id="KAF2409639.1"/>
    </source>
</evidence>
<name>A0A1G9WW75_9PSED</name>
<organism evidence="2 3">
    <name type="scientific">Pseudomonas antarctica</name>
    <dbReference type="NCBI Taxonomy" id="219572"/>
    <lineage>
        <taxon>Bacteria</taxon>
        <taxon>Pseudomonadati</taxon>
        <taxon>Pseudomonadota</taxon>
        <taxon>Gammaproteobacteria</taxon>
        <taxon>Pseudomonadales</taxon>
        <taxon>Pseudomonadaceae</taxon>
        <taxon>Pseudomonas</taxon>
    </lineage>
</organism>
<evidence type="ECO:0000313" key="2">
    <source>
        <dbReference type="EMBL" id="SDM88710.1"/>
    </source>
</evidence>